<organism evidence="7">
    <name type="scientific">Caldithrix abyssi</name>
    <dbReference type="NCBI Taxonomy" id="187145"/>
    <lineage>
        <taxon>Bacteria</taxon>
        <taxon>Pseudomonadati</taxon>
        <taxon>Calditrichota</taxon>
        <taxon>Calditrichia</taxon>
        <taxon>Calditrichales</taxon>
        <taxon>Calditrichaceae</taxon>
        <taxon>Caldithrix</taxon>
    </lineage>
</organism>
<dbReference type="PANTHER" id="PTHR42749">
    <property type="entry name" value="CELL SHAPE-DETERMINING PROTEIN MREB"/>
    <property type="match status" value="1"/>
</dbReference>
<evidence type="ECO:0000256" key="1">
    <source>
        <dbReference type="ARBA" id="ARBA00022490"/>
    </source>
</evidence>
<dbReference type="GO" id="GO:0005524">
    <property type="term" value="F:ATP binding"/>
    <property type="evidence" value="ECO:0007669"/>
    <property type="project" value="UniProtKB-KW"/>
</dbReference>
<dbReference type="SUPFAM" id="SSF53067">
    <property type="entry name" value="Actin-like ATPase domain"/>
    <property type="match status" value="2"/>
</dbReference>
<dbReference type="EMBL" id="DRLD01000357">
    <property type="protein sequence ID" value="HED11544.1"/>
    <property type="molecule type" value="Genomic_DNA"/>
</dbReference>
<dbReference type="NCBIfam" id="NF010539">
    <property type="entry name" value="PRK13927.1"/>
    <property type="match status" value="1"/>
</dbReference>
<name>A0A7V1LP14_CALAY</name>
<dbReference type="GO" id="GO:0005737">
    <property type="term" value="C:cytoplasm"/>
    <property type="evidence" value="ECO:0007669"/>
    <property type="project" value="UniProtKB-SubCell"/>
</dbReference>
<evidence type="ECO:0000256" key="6">
    <source>
        <dbReference type="HAMAP-Rule" id="MF_02207"/>
    </source>
</evidence>
<keyword evidence="1 6" id="KW-0963">Cytoplasm</keyword>
<evidence type="ECO:0000256" key="2">
    <source>
        <dbReference type="ARBA" id="ARBA00022741"/>
    </source>
</evidence>
<comment type="function">
    <text evidence="6">Forms membrane-associated dynamic filaments that are essential for cell shape determination. Acts by regulating cell wall synthesis and cell elongation, and thus cell shape. A feedback loop between cell geometry and MreB localization may maintain elongated cell shape by targeting cell wall growth to regions of negative cell wall curvature.</text>
</comment>
<dbReference type="InterPro" id="IPR056546">
    <property type="entry name" value="MreB_MamK-like"/>
</dbReference>
<feature type="binding site" evidence="6">
    <location>
        <begin position="160"/>
        <end position="162"/>
    </location>
    <ligand>
        <name>ATP</name>
        <dbReference type="ChEBI" id="CHEBI:30616"/>
    </ligand>
</feature>
<dbReference type="CDD" id="cd10225">
    <property type="entry name" value="ASKHA_NBD_MreB-like"/>
    <property type="match status" value="1"/>
</dbReference>
<keyword evidence="4 6" id="KW-0133">Cell shape</keyword>
<evidence type="ECO:0000313" key="7">
    <source>
        <dbReference type="EMBL" id="HED11544.1"/>
    </source>
</evidence>
<accession>A0A7V1LP14</accession>
<proteinExistence type="inferred from homology"/>
<comment type="subunit">
    <text evidence="6">Forms polymers.</text>
</comment>
<dbReference type="InterPro" id="IPR004753">
    <property type="entry name" value="MreB"/>
</dbReference>
<comment type="subcellular location">
    <subcellularLocation>
        <location evidence="6">Cytoplasm</location>
    </subcellularLocation>
    <text evidence="6">Membrane-associated.</text>
</comment>
<dbReference type="PRINTS" id="PR01652">
    <property type="entry name" value="SHAPEPROTEIN"/>
</dbReference>
<dbReference type="Proteomes" id="UP000886005">
    <property type="component" value="Unassembled WGS sequence"/>
</dbReference>
<evidence type="ECO:0000256" key="5">
    <source>
        <dbReference type="ARBA" id="ARBA00023458"/>
    </source>
</evidence>
<protein>
    <recommendedName>
        <fullName evidence="6">Cell shape-determining protein MreB</fullName>
    </recommendedName>
</protein>
<feature type="binding site" evidence="6">
    <location>
        <begin position="18"/>
        <end position="20"/>
    </location>
    <ligand>
        <name>ATP</name>
        <dbReference type="ChEBI" id="CHEBI:30616"/>
    </ligand>
</feature>
<gene>
    <name evidence="6" type="primary">mreB</name>
    <name evidence="7" type="ORF">ENJ10_12710</name>
</gene>
<dbReference type="NCBIfam" id="TIGR00904">
    <property type="entry name" value="mreB"/>
    <property type="match status" value="1"/>
</dbReference>
<keyword evidence="3 6" id="KW-0067">ATP-binding</keyword>
<dbReference type="GO" id="GO:0000902">
    <property type="term" value="P:cell morphogenesis"/>
    <property type="evidence" value="ECO:0007669"/>
    <property type="project" value="InterPro"/>
</dbReference>
<dbReference type="Pfam" id="PF06723">
    <property type="entry name" value="MreB_Mbl"/>
    <property type="match status" value="1"/>
</dbReference>
<evidence type="ECO:0000256" key="4">
    <source>
        <dbReference type="ARBA" id="ARBA00022960"/>
    </source>
</evidence>
<evidence type="ECO:0000256" key="3">
    <source>
        <dbReference type="ARBA" id="ARBA00022840"/>
    </source>
</evidence>
<dbReference type="PANTHER" id="PTHR42749:SF1">
    <property type="entry name" value="CELL SHAPE-DETERMINING PROTEIN MREB"/>
    <property type="match status" value="1"/>
</dbReference>
<dbReference type="Gene3D" id="3.30.420.40">
    <property type="match status" value="2"/>
</dbReference>
<sequence>MFHFLKRLFVDIGVDLGTANTVVYVGHKGYVVNEPSVIAYRKGKEIIAVGHPAKEMLGKTHKGITVIRPLADGVIADFVAGEEMIKSFIKQSNIPRFLINRILIGVPTGVTSVEKRAVVESAELAGARKVFLVSEPMAAAIGVGVNVLGSNANMIVDIGGGTTDIAVINYGGLVVDNTIRVAGDEMNESIIRFAKYELNLRIGESTAERIKIENASLANGESRPFLIKGLDVHDGIPRQVELGNHVFEEVFQDVLASITNAIMMTLDKLPPELASDVIDRGIILTGGGALLDGLDAYLRNKVNLPVSRPSNALFCVAEGTRKILENFEMYKPVLFS</sequence>
<comment type="caution">
    <text evidence="7">The sequence shown here is derived from an EMBL/GenBank/DDBJ whole genome shotgun (WGS) entry which is preliminary data.</text>
</comment>
<reference evidence="7" key="1">
    <citation type="journal article" date="2020" name="mSystems">
        <title>Genome- and Community-Level Interaction Insights into Carbon Utilization and Element Cycling Functions of Hydrothermarchaeota in Hydrothermal Sediment.</title>
        <authorList>
            <person name="Zhou Z."/>
            <person name="Liu Y."/>
            <person name="Xu W."/>
            <person name="Pan J."/>
            <person name="Luo Z.H."/>
            <person name="Li M."/>
        </authorList>
    </citation>
    <scope>NUCLEOTIDE SEQUENCE [LARGE SCALE GENOMIC DNA]</scope>
    <source>
        <strain evidence="7">HyVt-456</strain>
    </source>
</reference>
<feature type="binding site" evidence="6">
    <location>
        <begin position="208"/>
        <end position="211"/>
    </location>
    <ligand>
        <name>ATP</name>
        <dbReference type="ChEBI" id="CHEBI:30616"/>
    </ligand>
</feature>
<comment type="similarity">
    <text evidence="5 6">Belongs to the FtsA/MreB family.</text>
</comment>
<feature type="binding site" evidence="6">
    <location>
        <begin position="287"/>
        <end position="290"/>
    </location>
    <ligand>
        <name>ATP</name>
        <dbReference type="ChEBI" id="CHEBI:30616"/>
    </ligand>
</feature>
<dbReference type="GO" id="GO:0008360">
    <property type="term" value="P:regulation of cell shape"/>
    <property type="evidence" value="ECO:0007669"/>
    <property type="project" value="UniProtKB-UniRule"/>
</dbReference>
<dbReference type="AlphaFoldDB" id="A0A7V1LP14"/>
<dbReference type="HAMAP" id="MF_02207">
    <property type="entry name" value="MreB"/>
    <property type="match status" value="1"/>
</dbReference>
<dbReference type="InterPro" id="IPR043129">
    <property type="entry name" value="ATPase_NBD"/>
</dbReference>
<keyword evidence="2 6" id="KW-0547">Nucleotide-binding</keyword>